<reference evidence="9" key="1">
    <citation type="submission" date="2025-08" db="UniProtKB">
        <authorList>
            <consortium name="RefSeq"/>
        </authorList>
    </citation>
    <scope>IDENTIFICATION</scope>
    <source>
        <tissue evidence="9">Gonad</tissue>
    </source>
</reference>
<dbReference type="GO" id="GO:0005576">
    <property type="term" value="C:extracellular region"/>
    <property type="evidence" value="ECO:0007669"/>
    <property type="project" value="UniProtKB-SubCell"/>
</dbReference>
<feature type="signal peptide" evidence="6">
    <location>
        <begin position="1"/>
        <end position="20"/>
    </location>
</feature>
<keyword evidence="8" id="KW-1185">Reference proteome</keyword>
<gene>
    <name evidence="9" type="primary">LOC109468895</name>
</gene>
<dbReference type="Gene3D" id="4.10.40.20">
    <property type="match status" value="1"/>
</dbReference>
<dbReference type="GO" id="GO:0009966">
    <property type="term" value="P:regulation of signal transduction"/>
    <property type="evidence" value="ECO:0007669"/>
    <property type="project" value="TreeGrafter"/>
</dbReference>
<keyword evidence="2" id="KW-0964">Secreted</keyword>
<feature type="chain" id="PRO_5028123672" evidence="6">
    <location>
        <begin position="21"/>
        <end position="129"/>
    </location>
</feature>
<dbReference type="Proteomes" id="UP000515135">
    <property type="component" value="Unplaced"/>
</dbReference>
<evidence type="ECO:0000256" key="3">
    <source>
        <dbReference type="ARBA" id="ARBA00022729"/>
    </source>
</evidence>
<dbReference type="SMART" id="SM00121">
    <property type="entry name" value="IB"/>
    <property type="match status" value="1"/>
</dbReference>
<proteinExistence type="predicted"/>
<evidence type="ECO:0000256" key="1">
    <source>
        <dbReference type="ARBA" id="ARBA00004613"/>
    </source>
</evidence>
<dbReference type="InterPro" id="IPR000867">
    <property type="entry name" value="IGFBP-like"/>
</dbReference>
<protein>
    <submittedName>
        <fullName evidence="9">Venom protein 302-like</fullName>
    </submittedName>
</protein>
<comment type="subcellular location">
    <subcellularLocation>
        <location evidence="1">Secreted</location>
    </subcellularLocation>
</comment>
<feature type="region of interest" description="Disordered" evidence="5">
    <location>
        <begin position="98"/>
        <end position="129"/>
    </location>
</feature>
<name>A0A6P4YMA0_BRABE</name>
<dbReference type="PANTHER" id="PTHR14186:SF20">
    <property type="entry name" value="CYSTEINE-RICH MOTOR NEURON 1 PROTEIN-LIKE"/>
    <property type="match status" value="1"/>
</dbReference>
<organism evidence="8 9">
    <name type="scientific">Branchiostoma belcheri</name>
    <name type="common">Amphioxus</name>
    <dbReference type="NCBI Taxonomy" id="7741"/>
    <lineage>
        <taxon>Eukaryota</taxon>
        <taxon>Metazoa</taxon>
        <taxon>Chordata</taxon>
        <taxon>Cephalochordata</taxon>
        <taxon>Leptocardii</taxon>
        <taxon>Amphioxiformes</taxon>
        <taxon>Branchiostomatidae</taxon>
        <taxon>Branchiostoma</taxon>
    </lineage>
</organism>
<evidence type="ECO:0000256" key="6">
    <source>
        <dbReference type="SAM" id="SignalP"/>
    </source>
</evidence>
<keyword evidence="4" id="KW-1015">Disulfide bond</keyword>
<evidence type="ECO:0000256" key="4">
    <source>
        <dbReference type="ARBA" id="ARBA00023157"/>
    </source>
</evidence>
<dbReference type="InterPro" id="IPR011390">
    <property type="entry name" value="IGFBP_rP_mac25"/>
</dbReference>
<evidence type="ECO:0000313" key="9">
    <source>
        <dbReference type="RefSeq" id="XP_019622834.1"/>
    </source>
</evidence>
<sequence>MGKILIICLVLLAMVNGLAALSCLPCGEFECQEPPKCKRNANYVKDVCGCCDVCAKVKGESCGGLWNLDGTCADGLICQEPDPPTPNEDGLIAFNPHEPGTCVKDKKAKKEKKGRKRHYRRDIFGDSEK</sequence>
<dbReference type="PROSITE" id="PS51257">
    <property type="entry name" value="PROKAR_LIPOPROTEIN"/>
    <property type="match status" value="1"/>
</dbReference>
<dbReference type="GeneID" id="109468895"/>
<dbReference type="OrthoDB" id="5976811at2759"/>
<dbReference type="Pfam" id="PF00219">
    <property type="entry name" value="IGFBP"/>
    <property type="match status" value="1"/>
</dbReference>
<evidence type="ECO:0000259" key="7">
    <source>
        <dbReference type="PROSITE" id="PS51323"/>
    </source>
</evidence>
<evidence type="ECO:0000313" key="8">
    <source>
        <dbReference type="Proteomes" id="UP000515135"/>
    </source>
</evidence>
<dbReference type="GO" id="GO:0005520">
    <property type="term" value="F:insulin-like growth factor binding"/>
    <property type="evidence" value="ECO:0007669"/>
    <property type="project" value="InterPro"/>
</dbReference>
<dbReference type="PANTHER" id="PTHR14186">
    <property type="entry name" value="INSULIN-LIKE GROWTH FACTOR BINDING PROTEIN-RELATED"/>
    <property type="match status" value="1"/>
</dbReference>
<dbReference type="SUPFAM" id="SSF57184">
    <property type="entry name" value="Growth factor receptor domain"/>
    <property type="match status" value="1"/>
</dbReference>
<accession>A0A6P4YMA0</accession>
<keyword evidence="3 6" id="KW-0732">Signal</keyword>
<feature type="compositionally biased region" description="Basic residues" evidence="5">
    <location>
        <begin position="106"/>
        <end position="120"/>
    </location>
</feature>
<dbReference type="AlphaFoldDB" id="A0A6P4YMA0"/>
<dbReference type="GO" id="GO:0001558">
    <property type="term" value="P:regulation of cell growth"/>
    <property type="evidence" value="ECO:0007669"/>
    <property type="project" value="InterPro"/>
</dbReference>
<dbReference type="InterPro" id="IPR009030">
    <property type="entry name" value="Growth_fac_rcpt_cys_sf"/>
</dbReference>
<feature type="domain" description="IGFBP N-terminal" evidence="7">
    <location>
        <begin position="19"/>
        <end position="105"/>
    </location>
</feature>
<dbReference type="RefSeq" id="XP_019622834.1">
    <property type="nucleotide sequence ID" value="XM_019767275.1"/>
</dbReference>
<evidence type="ECO:0000256" key="5">
    <source>
        <dbReference type="SAM" id="MobiDB-lite"/>
    </source>
</evidence>
<dbReference type="KEGG" id="bbel:109468895"/>
<dbReference type="PROSITE" id="PS51323">
    <property type="entry name" value="IGFBP_N_2"/>
    <property type="match status" value="1"/>
</dbReference>
<evidence type="ECO:0000256" key="2">
    <source>
        <dbReference type="ARBA" id="ARBA00022525"/>
    </source>
</evidence>